<evidence type="ECO:0000256" key="8">
    <source>
        <dbReference type="ARBA" id="ARBA00066884"/>
    </source>
</evidence>
<evidence type="ECO:0000256" key="6">
    <source>
        <dbReference type="ARBA" id="ARBA00055169"/>
    </source>
</evidence>
<evidence type="ECO:0000256" key="13">
    <source>
        <dbReference type="SAM" id="MobiDB-lite"/>
    </source>
</evidence>
<evidence type="ECO:0000256" key="7">
    <source>
        <dbReference type="ARBA" id="ARBA00063809"/>
    </source>
</evidence>
<dbReference type="GO" id="GO:0061605">
    <property type="term" value="F:molybdopterin-synthase adenylyltransferase activity"/>
    <property type="evidence" value="ECO:0007669"/>
    <property type="project" value="UniProtKB-EC"/>
</dbReference>
<evidence type="ECO:0000256" key="12">
    <source>
        <dbReference type="ARBA" id="ARBA00078531"/>
    </source>
</evidence>
<dbReference type="GO" id="GO:0005829">
    <property type="term" value="C:cytosol"/>
    <property type="evidence" value="ECO:0007669"/>
    <property type="project" value="TreeGrafter"/>
</dbReference>
<dbReference type="InterPro" id="IPR045886">
    <property type="entry name" value="ThiF/MoeB/HesA"/>
</dbReference>
<evidence type="ECO:0000259" key="14">
    <source>
        <dbReference type="Pfam" id="PF00899"/>
    </source>
</evidence>
<comment type="subunit">
    <text evidence="7">Homodimer. Forms a stable heterotetrameric complex of 2 MoeB and 2 MoaD during adenylation of MoaD.</text>
</comment>
<feature type="domain" description="THIF-type NAD/FAD binding fold" evidence="14">
    <location>
        <begin position="50"/>
        <end position="281"/>
    </location>
</feature>
<evidence type="ECO:0000256" key="5">
    <source>
        <dbReference type="ARBA" id="ARBA00052218"/>
    </source>
</evidence>
<gene>
    <name evidence="15" type="ORF">FGF66_05445</name>
</gene>
<dbReference type="EC" id="2.7.7.80" evidence="8"/>
<protein>
    <recommendedName>
        <fullName evidence="9">Molybdopterin-synthase adenylyltransferase</fullName>
        <ecNumber evidence="8">2.7.7.80</ecNumber>
    </recommendedName>
    <alternativeName>
        <fullName evidence="12">MoaD protein adenylase</fullName>
    </alternativeName>
    <alternativeName>
        <fullName evidence="10">Molybdopterin-converting factor subunit 1 adenylase</fullName>
    </alternativeName>
    <alternativeName>
        <fullName evidence="11">Sulfur carrier protein MoaD adenylyltransferase</fullName>
    </alternativeName>
</protein>
<dbReference type="InterPro" id="IPR035985">
    <property type="entry name" value="Ubiquitin-activating_enz"/>
</dbReference>
<dbReference type="EMBL" id="VDCH01000008">
    <property type="protein sequence ID" value="TNJ39192.1"/>
    <property type="molecule type" value="Genomic_DNA"/>
</dbReference>
<evidence type="ECO:0000313" key="16">
    <source>
        <dbReference type="Proteomes" id="UP000308271"/>
    </source>
</evidence>
<keyword evidence="4" id="KW-0067">ATP-binding</keyword>
<comment type="caution">
    <text evidence="15">The sequence shown here is derived from an EMBL/GenBank/DDBJ whole genome shotgun (WGS) entry which is preliminary data.</text>
</comment>
<keyword evidence="16" id="KW-1185">Reference proteome</keyword>
<dbReference type="GO" id="GO:0004792">
    <property type="term" value="F:thiosulfate-cyanide sulfurtransferase activity"/>
    <property type="evidence" value="ECO:0007669"/>
    <property type="project" value="TreeGrafter"/>
</dbReference>
<evidence type="ECO:0000256" key="1">
    <source>
        <dbReference type="ARBA" id="ARBA00009919"/>
    </source>
</evidence>
<accession>A0A5C4S7I9</accession>
<comment type="catalytic activity">
    <reaction evidence="5">
        <text>[molybdopterin-synthase sulfur-carrier protein]-C-terminal Gly-Gly + ATP + H(+) = [molybdopterin-synthase sulfur-carrier protein]-C-terminal Gly-Gly-AMP + diphosphate</text>
        <dbReference type="Rhea" id="RHEA:43616"/>
        <dbReference type="Rhea" id="RHEA-COMP:12159"/>
        <dbReference type="Rhea" id="RHEA-COMP:12202"/>
        <dbReference type="ChEBI" id="CHEBI:15378"/>
        <dbReference type="ChEBI" id="CHEBI:30616"/>
        <dbReference type="ChEBI" id="CHEBI:33019"/>
        <dbReference type="ChEBI" id="CHEBI:90618"/>
        <dbReference type="ChEBI" id="CHEBI:90778"/>
        <dbReference type="EC" id="2.7.7.80"/>
    </reaction>
</comment>
<reference evidence="15 16" key="1">
    <citation type="submission" date="2019-05" db="EMBL/GenBank/DDBJ databases">
        <title>Draft Whole-Genome sequence of the green sulfur bacterium Chlorobaculum thiosulfatiphilum DSM 249.</title>
        <authorList>
            <person name="Meyer T.E."/>
            <person name="Kyndt J.A."/>
        </authorList>
    </citation>
    <scope>NUCLEOTIDE SEQUENCE [LARGE SCALE GENOMIC DNA]</scope>
    <source>
        <strain evidence="15 16">DSM 249</strain>
    </source>
</reference>
<dbReference type="CDD" id="cd00757">
    <property type="entry name" value="ThiF_MoeB_HesA_family"/>
    <property type="match status" value="1"/>
</dbReference>
<comment type="similarity">
    <text evidence="1">Belongs to the HesA/MoeB/ThiF family.</text>
</comment>
<keyword evidence="3" id="KW-0547">Nucleotide-binding</keyword>
<dbReference type="FunFam" id="3.40.50.720:FF:000033">
    <property type="entry name" value="Adenylyltransferase and sulfurtransferase MOCS3"/>
    <property type="match status" value="1"/>
</dbReference>
<dbReference type="PANTHER" id="PTHR10953">
    <property type="entry name" value="UBIQUITIN-ACTIVATING ENZYME E1"/>
    <property type="match status" value="1"/>
</dbReference>
<name>A0A5C4S7I9_CHLTI</name>
<dbReference type="Gene3D" id="3.40.50.720">
    <property type="entry name" value="NAD(P)-binding Rossmann-like Domain"/>
    <property type="match status" value="1"/>
</dbReference>
<evidence type="ECO:0000256" key="3">
    <source>
        <dbReference type="ARBA" id="ARBA00022741"/>
    </source>
</evidence>
<dbReference type="GO" id="GO:0008641">
    <property type="term" value="F:ubiquitin-like modifier activating enzyme activity"/>
    <property type="evidence" value="ECO:0007669"/>
    <property type="project" value="InterPro"/>
</dbReference>
<dbReference type="GO" id="GO:0005524">
    <property type="term" value="F:ATP binding"/>
    <property type="evidence" value="ECO:0007669"/>
    <property type="project" value="UniProtKB-KW"/>
</dbReference>
<dbReference type="Proteomes" id="UP000308271">
    <property type="component" value="Unassembled WGS sequence"/>
</dbReference>
<organism evidence="15 16">
    <name type="scientific">Chlorobaculum thiosulfatiphilum</name>
    <name type="common">Chlorobium limicola f.sp. thiosulfatophilum</name>
    <dbReference type="NCBI Taxonomy" id="115852"/>
    <lineage>
        <taxon>Bacteria</taxon>
        <taxon>Pseudomonadati</taxon>
        <taxon>Chlorobiota</taxon>
        <taxon>Chlorobiia</taxon>
        <taxon>Chlorobiales</taxon>
        <taxon>Chlorobiaceae</taxon>
        <taxon>Chlorobaculum</taxon>
    </lineage>
</organism>
<evidence type="ECO:0000256" key="2">
    <source>
        <dbReference type="ARBA" id="ARBA00022679"/>
    </source>
</evidence>
<dbReference type="InterPro" id="IPR000594">
    <property type="entry name" value="ThiF_NAD_FAD-bd"/>
</dbReference>
<dbReference type="AlphaFoldDB" id="A0A5C4S7I9"/>
<evidence type="ECO:0000256" key="9">
    <source>
        <dbReference type="ARBA" id="ARBA00073635"/>
    </source>
</evidence>
<dbReference type="SUPFAM" id="SSF69572">
    <property type="entry name" value="Activating enzymes of the ubiquitin-like proteins"/>
    <property type="match status" value="1"/>
</dbReference>
<proteinExistence type="inferred from homology"/>
<evidence type="ECO:0000256" key="11">
    <source>
        <dbReference type="ARBA" id="ARBA00075328"/>
    </source>
</evidence>
<feature type="region of interest" description="Disordered" evidence="13">
    <location>
        <begin position="1"/>
        <end position="28"/>
    </location>
</feature>
<dbReference type="Pfam" id="PF00899">
    <property type="entry name" value="ThiF"/>
    <property type="match status" value="1"/>
</dbReference>
<dbReference type="GO" id="GO:0008146">
    <property type="term" value="F:sulfotransferase activity"/>
    <property type="evidence" value="ECO:0007669"/>
    <property type="project" value="TreeGrafter"/>
</dbReference>
<dbReference type="PANTHER" id="PTHR10953:SF102">
    <property type="entry name" value="ADENYLYLTRANSFERASE AND SULFURTRANSFERASE MOCS3"/>
    <property type="match status" value="1"/>
</dbReference>
<keyword evidence="2" id="KW-0808">Transferase</keyword>
<evidence type="ECO:0000313" key="15">
    <source>
        <dbReference type="EMBL" id="TNJ39192.1"/>
    </source>
</evidence>
<feature type="compositionally biased region" description="Basic residues" evidence="13">
    <location>
        <begin position="1"/>
        <end position="18"/>
    </location>
</feature>
<dbReference type="OrthoDB" id="9804286at2"/>
<comment type="function">
    <text evidence="6">Catalyzes the adenylation by ATP of the carboxyl group of the C-terminal glycine of sulfur carrier protein MoaD.</text>
</comment>
<evidence type="ECO:0000256" key="4">
    <source>
        <dbReference type="ARBA" id="ARBA00022840"/>
    </source>
</evidence>
<evidence type="ECO:0000256" key="10">
    <source>
        <dbReference type="ARBA" id="ARBA00075110"/>
    </source>
</evidence>
<sequence length="284" mass="30114">MRRPKRRGVLRRPSRKKSGTGVQELGRGLQQPAALRGAGVSLTDEQRQRYARHLALPEVGEAGQEKLLGSKVLVIGAGGLGSPAAFYLAAAGVGTIGLMDGDTVDLSNLQRQILHTTASVGTNKTESARDRIAALDPAITVECHPFRLSADNAPEILAGYDFVIDATDNFDSKFLIARACHEASKPWSHGGIGNFHGQTMTIIPGQTACYRCIFHEDGATKEAIPQGPIGALPGIIGSIQAIEAIKYLLGIGELLTDALLMFDALAMSFRKVTVRRNAGCGVCG</sequence>